<feature type="binding site" evidence="1">
    <location>
        <position position="147"/>
    </location>
    <ligand>
        <name>Zn(2+)</name>
        <dbReference type="ChEBI" id="CHEBI:29105"/>
        <note>catalytic</note>
    </ligand>
</feature>
<name>A0A336MTH6_CULSO</name>
<dbReference type="InterPro" id="IPR006026">
    <property type="entry name" value="Peptidase_Metallo"/>
</dbReference>
<dbReference type="OMA" id="IRIGRTC"/>
<dbReference type="SMART" id="SM00235">
    <property type="entry name" value="ZnMc"/>
    <property type="match status" value="1"/>
</dbReference>
<keyword evidence="1 2" id="KW-0378">Hydrolase</keyword>
<feature type="binding site" evidence="1">
    <location>
        <position position="151"/>
    </location>
    <ligand>
        <name>Zn(2+)</name>
        <dbReference type="ChEBI" id="CHEBI:29105"/>
        <note>catalytic</note>
    </ligand>
</feature>
<evidence type="ECO:0000256" key="1">
    <source>
        <dbReference type="PROSITE-ProRule" id="PRU01211"/>
    </source>
</evidence>
<comment type="cofactor">
    <cofactor evidence="1 2">
        <name>Zn(2+)</name>
        <dbReference type="ChEBI" id="CHEBI:29105"/>
    </cofactor>
    <text evidence="1 2">Binds 1 zinc ion per subunit.</text>
</comment>
<dbReference type="Gene3D" id="3.40.390.10">
    <property type="entry name" value="Collagenase (Catalytic Domain)"/>
    <property type="match status" value="1"/>
</dbReference>
<gene>
    <name evidence="4" type="primary">CSON006564</name>
</gene>
<dbReference type="PANTHER" id="PTHR10127">
    <property type="entry name" value="DISCOIDIN, CUB, EGF, LAMININ , AND ZINC METALLOPROTEASE DOMAIN CONTAINING"/>
    <property type="match status" value="1"/>
</dbReference>
<evidence type="ECO:0000256" key="2">
    <source>
        <dbReference type="RuleBase" id="RU361183"/>
    </source>
</evidence>
<dbReference type="InterPro" id="IPR024079">
    <property type="entry name" value="MetalloPept_cat_dom_sf"/>
</dbReference>
<dbReference type="GO" id="GO:0004222">
    <property type="term" value="F:metalloendopeptidase activity"/>
    <property type="evidence" value="ECO:0007669"/>
    <property type="project" value="UniProtKB-UniRule"/>
</dbReference>
<keyword evidence="1 2" id="KW-0645">Protease</keyword>
<accession>A0A336MTH6</accession>
<evidence type="ECO:0000259" key="3">
    <source>
        <dbReference type="PROSITE" id="PS51864"/>
    </source>
</evidence>
<dbReference type="PANTHER" id="PTHR10127:SF859">
    <property type="entry name" value="METALLOENDOPEPTIDASE"/>
    <property type="match status" value="1"/>
</dbReference>
<dbReference type="AlphaFoldDB" id="A0A336MTH6"/>
<dbReference type="GO" id="GO:0006508">
    <property type="term" value="P:proteolysis"/>
    <property type="evidence" value="ECO:0007669"/>
    <property type="project" value="UniProtKB-KW"/>
</dbReference>
<keyword evidence="2" id="KW-0732">Signal</keyword>
<dbReference type="EC" id="3.4.24.-" evidence="2"/>
<feature type="binding site" evidence="1">
    <location>
        <position position="157"/>
    </location>
    <ligand>
        <name>Zn(2+)</name>
        <dbReference type="ChEBI" id="CHEBI:29105"/>
        <note>catalytic</note>
    </ligand>
</feature>
<dbReference type="PRINTS" id="PR00480">
    <property type="entry name" value="ASTACIN"/>
</dbReference>
<reference evidence="4" key="1">
    <citation type="submission" date="2018-07" db="EMBL/GenBank/DDBJ databases">
        <authorList>
            <person name="Quirk P.G."/>
            <person name="Krulwich T.A."/>
        </authorList>
    </citation>
    <scope>NUCLEOTIDE SEQUENCE</scope>
</reference>
<sequence>MKMCLLLIFLDDSIEWTEDPEVTPGLYQGDIAIDSTMHQYLRVGLKWDTFQNRMWSNRQIPYVVSPLYNAEEQVVIMMAIRTINFLTCVKFVEWNRNETDFLLIWPIKHPKGCWSYIGKTGGPQIVSLQPPDHKSQNCLGSEGRALHELMHAIGIFHEQSRHDRDRFVGLKNGFLSCCSSLCQKGFQKMALLCNFFLILIRIGRTCYKSKSHF</sequence>
<keyword evidence="1 2" id="KW-0482">Metalloprotease</keyword>
<keyword evidence="1 2" id="KW-0479">Metal-binding</keyword>
<feature type="domain" description="Peptidase M12A" evidence="3">
    <location>
        <begin position="43"/>
        <end position="168"/>
    </location>
</feature>
<dbReference type="GO" id="GO:0008270">
    <property type="term" value="F:zinc ion binding"/>
    <property type="evidence" value="ECO:0007669"/>
    <property type="project" value="UniProtKB-UniRule"/>
</dbReference>
<feature type="active site" evidence="1">
    <location>
        <position position="148"/>
    </location>
</feature>
<feature type="signal peptide" evidence="2">
    <location>
        <begin position="1"/>
        <end position="16"/>
    </location>
</feature>
<dbReference type="EMBL" id="UFQT01002462">
    <property type="protein sequence ID" value="SSX33516.1"/>
    <property type="molecule type" value="Genomic_DNA"/>
</dbReference>
<dbReference type="VEuPathDB" id="VectorBase:CSON006564"/>
<dbReference type="PROSITE" id="PS51864">
    <property type="entry name" value="ASTACIN"/>
    <property type="match status" value="1"/>
</dbReference>
<keyword evidence="1 2" id="KW-0862">Zinc</keyword>
<dbReference type="Pfam" id="PF01400">
    <property type="entry name" value="Astacin"/>
    <property type="match status" value="1"/>
</dbReference>
<dbReference type="SUPFAM" id="SSF55486">
    <property type="entry name" value="Metalloproteases ('zincins'), catalytic domain"/>
    <property type="match status" value="1"/>
</dbReference>
<comment type="caution">
    <text evidence="1">Lacks conserved residue(s) required for the propagation of feature annotation.</text>
</comment>
<organism evidence="4">
    <name type="scientific">Culicoides sonorensis</name>
    <name type="common">Biting midge</name>
    <dbReference type="NCBI Taxonomy" id="179676"/>
    <lineage>
        <taxon>Eukaryota</taxon>
        <taxon>Metazoa</taxon>
        <taxon>Ecdysozoa</taxon>
        <taxon>Arthropoda</taxon>
        <taxon>Hexapoda</taxon>
        <taxon>Insecta</taxon>
        <taxon>Pterygota</taxon>
        <taxon>Neoptera</taxon>
        <taxon>Endopterygota</taxon>
        <taxon>Diptera</taxon>
        <taxon>Nematocera</taxon>
        <taxon>Chironomoidea</taxon>
        <taxon>Ceratopogonidae</taxon>
        <taxon>Ceratopogoninae</taxon>
        <taxon>Culicoides</taxon>
        <taxon>Monoculicoides</taxon>
    </lineage>
</organism>
<proteinExistence type="predicted"/>
<feature type="chain" id="PRO_5016192344" description="Metalloendopeptidase" evidence="2">
    <location>
        <begin position="17"/>
        <end position="213"/>
    </location>
</feature>
<dbReference type="InterPro" id="IPR001506">
    <property type="entry name" value="Peptidase_M12A"/>
</dbReference>
<protein>
    <recommendedName>
        <fullName evidence="2">Metalloendopeptidase</fullName>
        <ecNumber evidence="2">3.4.24.-</ecNumber>
    </recommendedName>
</protein>
<evidence type="ECO:0000313" key="4">
    <source>
        <dbReference type="EMBL" id="SSX33516.1"/>
    </source>
</evidence>